<evidence type="ECO:0000313" key="2">
    <source>
        <dbReference type="EMBL" id="TPX53320.1"/>
    </source>
</evidence>
<comment type="caution">
    <text evidence="2">The sequence shown here is derived from an EMBL/GenBank/DDBJ whole genome shotgun (WGS) entry which is preliminary data.</text>
</comment>
<reference evidence="2 3" key="1">
    <citation type="journal article" date="2019" name="Sci. Rep.">
        <title>Comparative genomics of chytrid fungi reveal insights into the obligate biotrophic and pathogenic lifestyle of Synchytrium endobioticum.</title>
        <authorList>
            <person name="van de Vossenberg B.T.L.H."/>
            <person name="Warris S."/>
            <person name="Nguyen H.D.T."/>
            <person name="van Gent-Pelzer M.P.E."/>
            <person name="Joly D.L."/>
            <person name="van de Geest H.C."/>
            <person name="Bonants P.J.M."/>
            <person name="Smith D.S."/>
            <person name="Levesque C.A."/>
            <person name="van der Lee T.A.J."/>
        </authorList>
    </citation>
    <scope>NUCLEOTIDE SEQUENCE [LARGE SCALE GENOMIC DNA]</scope>
    <source>
        <strain evidence="2 3">CBS 809.83</strain>
    </source>
</reference>
<accession>A0A507DR48</accession>
<feature type="compositionally biased region" description="Low complexity" evidence="1">
    <location>
        <begin position="44"/>
        <end position="53"/>
    </location>
</feature>
<dbReference type="Proteomes" id="UP000318582">
    <property type="component" value="Unassembled WGS sequence"/>
</dbReference>
<organism evidence="2 3">
    <name type="scientific">Powellomyces hirtus</name>
    <dbReference type="NCBI Taxonomy" id="109895"/>
    <lineage>
        <taxon>Eukaryota</taxon>
        <taxon>Fungi</taxon>
        <taxon>Fungi incertae sedis</taxon>
        <taxon>Chytridiomycota</taxon>
        <taxon>Chytridiomycota incertae sedis</taxon>
        <taxon>Chytridiomycetes</taxon>
        <taxon>Spizellomycetales</taxon>
        <taxon>Powellomycetaceae</taxon>
        <taxon>Powellomyces</taxon>
    </lineage>
</organism>
<name>A0A507DR48_9FUNG</name>
<evidence type="ECO:0000256" key="1">
    <source>
        <dbReference type="SAM" id="MobiDB-lite"/>
    </source>
</evidence>
<gene>
    <name evidence="2" type="ORF">PhCBS80983_g06314</name>
</gene>
<proteinExistence type="predicted"/>
<dbReference type="EMBL" id="QEAQ01000232">
    <property type="protein sequence ID" value="TPX53320.1"/>
    <property type="molecule type" value="Genomic_DNA"/>
</dbReference>
<sequence>MSEGQHFTKAYKDGLEYIKAKKDYHAKERYLDSVTPSRRGNPITTGTSTSTSGLPVPDTQGNVLHYDAQTTARTGLMFEAPSDLPEVPMDVDKINVTSKRNNPVILTKGRSIVIDPTTGTGNVSYGSSSVLKAPVVENPMTYSDPVMPGMFPSMGLGIDTVNAKYYERDMISIKAEKIEQKLL</sequence>
<evidence type="ECO:0000313" key="3">
    <source>
        <dbReference type="Proteomes" id="UP000318582"/>
    </source>
</evidence>
<dbReference type="AlphaFoldDB" id="A0A507DR48"/>
<keyword evidence="3" id="KW-1185">Reference proteome</keyword>
<protein>
    <submittedName>
        <fullName evidence="2">Uncharacterized protein</fullName>
    </submittedName>
</protein>
<feature type="region of interest" description="Disordered" evidence="1">
    <location>
        <begin position="32"/>
        <end position="58"/>
    </location>
</feature>